<name>A0A0R1S9Q1_9LACO</name>
<comment type="similarity">
    <text evidence="1">Belongs to the peptidase S16 family.</text>
</comment>
<dbReference type="InterPro" id="IPR001478">
    <property type="entry name" value="PDZ"/>
</dbReference>
<dbReference type="AlphaFoldDB" id="A0A0R1S9Q1"/>
<dbReference type="PANTHER" id="PTHR10046">
    <property type="entry name" value="ATP DEPENDENT LON PROTEASE FAMILY MEMBER"/>
    <property type="match status" value="1"/>
</dbReference>
<dbReference type="SUPFAM" id="SSF50156">
    <property type="entry name" value="PDZ domain-like"/>
    <property type="match status" value="1"/>
</dbReference>
<keyword evidence="5" id="KW-1185">Reference proteome</keyword>
<dbReference type="Proteomes" id="UP000051931">
    <property type="component" value="Unassembled WGS sequence"/>
</dbReference>
<evidence type="ECO:0000256" key="2">
    <source>
        <dbReference type="SAM" id="Phobius"/>
    </source>
</evidence>
<dbReference type="InterPro" id="IPR027065">
    <property type="entry name" value="Lon_Prtase"/>
</dbReference>
<dbReference type="eggNOG" id="COG3480">
    <property type="taxonomic scope" value="Bacteria"/>
</dbReference>
<dbReference type="NCBIfam" id="NF041438">
    <property type="entry name" value="SepM_fam_S16"/>
    <property type="match status" value="1"/>
</dbReference>
<dbReference type="PATRIC" id="fig|1122152.4.peg.754"/>
<keyword evidence="2" id="KW-1133">Transmembrane helix</keyword>
<dbReference type="InterPro" id="IPR008269">
    <property type="entry name" value="Lon_proteolytic"/>
</dbReference>
<accession>A0A0R1S9Q1</accession>
<dbReference type="RefSeq" id="WP_051237970.1">
    <property type="nucleotide sequence ID" value="NZ_AZFB01000003.1"/>
</dbReference>
<dbReference type="GO" id="GO:0006508">
    <property type="term" value="P:proteolysis"/>
    <property type="evidence" value="ECO:0007669"/>
    <property type="project" value="UniProtKB-KW"/>
</dbReference>
<dbReference type="EC" id="3.4.21.53" evidence="1"/>
<sequence length="348" mass="38129">MEKERINSKKKTVRNFLIGLITIVIVIIGLSWPTSYYIESPGDANSVSQFVKSGKKAADKNLYMVTVAERQASVLDYLLSFSREFDTRISQKNLMGNQNSAEYEQLQQWYMETSQNNAIYYAAQKAGVSAKKMFLGVYVMGIAKNSNFKHDLKLADVITAVNDQKFDSTKALMDYIQKQKIGQKIKVTVLRGNETLSFTEKTTKLTGSDNKAAIGIQLVERTKVITKPEISINAGSIGGPSAGLMFSLASYQLLTSKNLTHGQKIAGTGTIDDSGNVGMIGGVDKKVVAANNAGATVFFAPTQQLAGYKKSETNYAVALKTAKKIHSKMKIVPVATFDNALNYLKKIK</sequence>
<dbReference type="InterPro" id="IPR014721">
    <property type="entry name" value="Ribsml_uS5_D2-typ_fold_subgr"/>
</dbReference>
<dbReference type="PROSITE" id="PS51786">
    <property type="entry name" value="LON_PROTEOLYTIC"/>
    <property type="match status" value="1"/>
</dbReference>
<feature type="active site" evidence="1">
    <location>
        <position position="286"/>
    </location>
</feature>
<protein>
    <recommendedName>
        <fullName evidence="1">endopeptidase La</fullName>
        <ecNumber evidence="1">3.4.21.53</ecNumber>
    </recommendedName>
</protein>
<dbReference type="GO" id="GO:0005524">
    <property type="term" value="F:ATP binding"/>
    <property type="evidence" value="ECO:0007669"/>
    <property type="project" value="InterPro"/>
</dbReference>
<evidence type="ECO:0000256" key="1">
    <source>
        <dbReference type="PROSITE-ProRule" id="PRU01122"/>
    </source>
</evidence>
<dbReference type="InterPro" id="IPR036034">
    <property type="entry name" value="PDZ_sf"/>
</dbReference>
<feature type="active site" evidence="1">
    <location>
        <position position="241"/>
    </location>
</feature>
<comment type="caution">
    <text evidence="4">The sequence shown here is derived from an EMBL/GenBank/DDBJ whole genome shotgun (WGS) entry which is preliminary data.</text>
</comment>
<evidence type="ECO:0000313" key="4">
    <source>
        <dbReference type="EMBL" id="KRL63498.1"/>
    </source>
</evidence>
<dbReference type="STRING" id="1122152.GCA_000425905_00177"/>
<keyword evidence="1" id="KW-0378">Hydrolase</keyword>
<dbReference type="OrthoDB" id="2356897at2"/>
<reference evidence="4 5" key="1">
    <citation type="journal article" date="2015" name="Genome Announc.">
        <title>Expanding the biotechnology potential of lactobacilli through comparative genomics of 213 strains and associated genera.</title>
        <authorList>
            <person name="Sun Z."/>
            <person name="Harris H.M."/>
            <person name="McCann A."/>
            <person name="Guo C."/>
            <person name="Argimon S."/>
            <person name="Zhang W."/>
            <person name="Yang X."/>
            <person name="Jeffery I.B."/>
            <person name="Cooney J.C."/>
            <person name="Kagawa T.F."/>
            <person name="Liu W."/>
            <person name="Song Y."/>
            <person name="Salvetti E."/>
            <person name="Wrobel A."/>
            <person name="Rasinkangas P."/>
            <person name="Parkhill J."/>
            <person name="Rea M.C."/>
            <person name="O'Sullivan O."/>
            <person name="Ritari J."/>
            <person name="Douillard F.P."/>
            <person name="Paul Ross R."/>
            <person name="Yang R."/>
            <person name="Briner A.E."/>
            <person name="Felis G.E."/>
            <person name="de Vos W.M."/>
            <person name="Barrangou R."/>
            <person name="Klaenhammer T.R."/>
            <person name="Caufield P.W."/>
            <person name="Cui Y."/>
            <person name="Zhang H."/>
            <person name="O'Toole P.W."/>
        </authorList>
    </citation>
    <scope>NUCLEOTIDE SEQUENCE [LARGE SCALE GENOMIC DNA]</scope>
    <source>
        <strain evidence="4 5">DSM 15354</strain>
    </source>
</reference>
<organism evidence="4 5">
    <name type="scientific">Lactobacillus psittaci DSM 15354</name>
    <dbReference type="NCBI Taxonomy" id="1122152"/>
    <lineage>
        <taxon>Bacteria</taxon>
        <taxon>Bacillati</taxon>
        <taxon>Bacillota</taxon>
        <taxon>Bacilli</taxon>
        <taxon>Lactobacillales</taxon>
        <taxon>Lactobacillaceae</taxon>
        <taxon>Lactobacillus</taxon>
    </lineage>
</organism>
<dbReference type="GO" id="GO:0004252">
    <property type="term" value="F:serine-type endopeptidase activity"/>
    <property type="evidence" value="ECO:0007669"/>
    <property type="project" value="UniProtKB-UniRule"/>
</dbReference>
<keyword evidence="1" id="KW-0645">Protease</keyword>
<dbReference type="EMBL" id="AZFB01000003">
    <property type="protein sequence ID" value="KRL63498.1"/>
    <property type="molecule type" value="Genomic_DNA"/>
</dbReference>
<keyword evidence="1" id="KW-0720">Serine protease</keyword>
<dbReference type="GO" id="GO:0030163">
    <property type="term" value="P:protein catabolic process"/>
    <property type="evidence" value="ECO:0007669"/>
    <property type="project" value="InterPro"/>
</dbReference>
<proteinExistence type="inferred from homology"/>
<feature type="domain" description="Lon proteolytic" evidence="3">
    <location>
        <begin position="233"/>
        <end position="347"/>
    </location>
</feature>
<dbReference type="InterPro" id="IPR020568">
    <property type="entry name" value="Ribosomal_Su5_D2-typ_SF"/>
</dbReference>
<feature type="transmembrane region" description="Helical" evidence="2">
    <location>
        <begin position="12"/>
        <end position="32"/>
    </location>
</feature>
<keyword evidence="2" id="KW-0812">Transmembrane</keyword>
<dbReference type="Gene3D" id="3.30.230.10">
    <property type="match status" value="1"/>
</dbReference>
<dbReference type="Pfam" id="PF05362">
    <property type="entry name" value="Lon_C"/>
    <property type="match status" value="1"/>
</dbReference>
<dbReference type="Pfam" id="PF13180">
    <property type="entry name" value="PDZ_2"/>
    <property type="match status" value="1"/>
</dbReference>
<dbReference type="SUPFAM" id="SSF54211">
    <property type="entry name" value="Ribosomal protein S5 domain 2-like"/>
    <property type="match status" value="1"/>
</dbReference>
<keyword evidence="2" id="KW-0472">Membrane</keyword>
<evidence type="ECO:0000259" key="3">
    <source>
        <dbReference type="PROSITE" id="PS51786"/>
    </source>
</evidence>
<dbReference type="GO" id="GO:0004176">
    <property type="term" value="F:ATP-dependent peptidase activity"/>
    <property type="evidence" value="ECO:0007669"/>
    <property type="project" value="UniProtKB-UniRule"/>
</dbReference>
<comment type="catalytic activity">
    <reaction evidence="1">
        <text>Hydrolysis of proteins in presence of ATP.</text>
        <dbReference type="EC" id="3.4.21.53"/>
    </reaction>
</comment>
<evidence type="ECO:0000313" key="5">
    <source>
        <dbReference type="Proteomes" id="UP000051931"/>
    </source>
</evidence>
<gene>
    <name evidence="4" type="ORF">FC23_GL000740</name>
</gene>